<dbReference type="AlphaFoldDB" id="A0A2N9G1H4"/>
<keyword evidence="2" id="KW-1133">Transmembrane helix</keyword>
<sequence>MLSLPDLPTEPLLSSPGTSCEIEELSSPGNCARRSAMAWLLIAIGLFGPFFIFLRPPSPQLLHLLEAKYRTQWSARDWSTYGGELSHDQLDFLKGLLACRGPNKRATPFFIKGMNMAVAAARPGMNPPNVGQSP</sequence>
<protein>
    <submittedName>
        <fullName evidence="3">Uncharacterized protein</fullName>
    </submittedName>
</protein>
<feature type="region of interest" description="Disordered" evidence="1">
    <location>
        <begin position="1"/>
        <end position="21"/>
    </location>
</feature>
<reference evidence="3" key="1">
    <citation type="submission" date="2018-02" db="EMBL/GenBank/DDBJ databases">
        <authorList>
            <person name="Cohen D.B."/>
            <person name="Kent A.D."/>
        </authorList>
    </citation>
    <scope>NUCLEOTIDE SEQUENCE</scope>
</reference>
<keyword evidence="2" id="KW-0812">Transmembrane</keyword>
<proteinExistence type="predicted"/>
<evidence type="ECO:0000313" key="3">
    <source>
        <dbReference type="EMBL" id="SPC93149.1"/>
    </source>
</evidence>
<gene>
    <name evidence="3" type="ORF">FSB_LOCUS21031</name>
</gene>
<organism evidence="3">
    <name type="scientific">Fagus sylvatica</name>
    <name type="common">Beechnut</name>
    <dbReference type="NCBI Taxonomy" id="28930"/>
    <lineage>
        <taxon>Eukaryota</taxon>
        <taxon>Viridiplantae</taxon>
        <taxon>Streptophyta</taxon>
        <taxon>Embryophyta</taxon>
        <taxon>Tracheophyta</taxon>
        <taxon>Spermatophyta</taxon>
        <taxon>Magnoliopsida</taxon>
        <taxon>eudicotyledons</taxon>
        <taxon>Gunneridae</taxon>
        <taxon>Pentapetalae</taxon>
        <taxon>rosids</taxon>
        <taxon>fabids</taxon>
        <taxon>Fagales</taxon>
        <taxon>Fagaceae</taxon>
        <taxon>Fagus</taxon>
    </lineage>
</organism>
<evidence type="ECO:0000256" key="1">
    <source>
        <dbReference type="SAM" id="MobiDB-lite"/>
    </source>
</evidence>
<name>A0A2N9G1H4_FAGSY</name>
<dbReference type="EMBL" id="OIVN01001367">
    <property type="protein sequence ID" value="SPC93149.1"/>
    <property type="molecule type" value="Genomic_DNA"/>
</dbReference>
<evidence type="ECO:0000256" key="2">
    <source>
        <dbReference type="SAM" id="Phobius"/>
    </source>
</evidence>
<feature type="transmembrane region" description="Helical" evidence="2">
    <location>
        <begin position="36"/>
        <end position="54"/>
    </location>
</feature>
<keyword evidence="2" id="KW-0472">Membrane</keyword>
<accession>A0A2N9G1H4</accession>